<protein>
    <recommendedName>
        <fullName evidence="1">VWFA domain-containing protein</fullName>
    </recommendedName>
</protein>
<dbReference type="SUPFAM" id="SSF53300">
    <property type="entry name" value="vWA-like"/>
    <property type="match status" value="1"/>
</dbReference>
<feature type="domain" description="VWFA" evidence="1">
    <location>
        <begin position="38"/>
        <end position="283"/>
    </location>
</feature>
<evidence type="ECO:0000313" key="2">
    <source>
        <dbReference type="EMBL" id="AYV81088.1"/>
    </source>
</evidence>
<reference evidence="2" key="1">
    <citation type="submission" date="2018-10" db="EMBL/GenBank/DDBJ databases">
        <title>Hidden diversity of soil giant viruses.</title>
        <authorList>
            <person name="Schulz F."/>
            <person name="Alteio L."/>
            <person name="Goudeau D."/>
            <person name="Ryan E.M."/>
            <person name="Malmstrom R.R."/>
            <person name="Blanchard J."/>
            <person name="Woyke T."/>
        </authorList>
    </citation>
    <scope>NUCLEOTIDE SEQUENCE</scope>
    <source>
        <strain evidence="2">HAV1</strain>
    </source>
</reference>
<dbReference type="SMART" id="SM00327">
    <property type="entry name" value="VWA"/>
    <property type="match status" value="1"/>
</dbReference>
<dbReference type="InterPro" id="IPR002035">
    <property type="entry name" value="VWF_A"/>
</dbReference>
<dbReference type="Gene3D" id="3.40.50.410">
    <property type="entry name" value="von Willebrand factor, type A domain"/>
    <property type="match status" value="1"/>
</dbReference>
<organism evidence="2">
    <name type="scientific">Harvfovirus sp</name>
    <dbReference type="NCBI Taxonomy" id="2487768"/>
    <lineage>
        <taxon>Viruses</taxon>
        <taxon>Varidnaviria</taxon>
        <taxon>Bamfordvirae</taxon>
        <taxon>Nucleocytoviricota</taxon>
        <taxon>Megaviricetes</taxon>
        <taxon>Imitervirales</taxon>
        <taxon>Mimiviridae</taxon>
        <taxon>Klosneuvirinae</taxon>
    </lineage>
</organism>
<name>A0A3G5A1J8_9VIRU</name>
<gene>
    <name evidence="2" type="ORF">Harvfovirus15_32</name>
</gene>
<proteinExistence type="predicted"/>
<evidence type="ECO:0000259" key="1">
    <source>
        <dbReference type="PROSITE" id="PS50234"/>
    </source>
</evidence>
<dbReference type="PROSITE" id="PS50234">
    <property type="entry name" value="VWFA"/>
    <property type="match status" value="1"/>
</dbReference>
<accession>A0A3G5A1J8</accession>
<dbReference type="CDD" id="cd00198">
    <property type="entry name" value="vWFA"/>
    <property type="match status" value="1"/>
</dbReference>
<sequence>MENKDFSVEVLQSAKGNTCVIGWNRSLLETSFENLQTNVYMVIDNSGSMDEYILDTSCEPAKKVRKMDVVKGAVVDSLLAVQGLSKKTGIVIRVCLLSFSDSLKEVMPLTVVNEGSFKTFAKRIEQLGCGGSTFLGEALRDSLQLMKTGAMPKGEVATVDELKISSVKGKVGGFFKTMHAMFAKGEQPPTAAAAAETPAPAAPSGISKLVILTDGHSNGTMKRAEIIDQFGGKVSVCIGIGNASNYDADLLTGLSPNNTYGGFSAETIRQNFVGALFSMYTAIASNVTISFPTGIDFLTPCELKSEEGSPTQSIVFPDFHPTRSVVLAFKTPTDEKVALACEIKYFDVSSQSAKTFNIVADGKPDVSDFNTHIIEYCLLTSKFTKITQMLNMKFSDSDANKKNMKEQQDEIEKLFKHISEFSACSPENPIYEMWTALLLEITRVNKLRDGDVHDFVQTMHESHKQQKSGHYTKIMKKNSDYMSKVCSS</sequence>
<dbReference type="EMBL" id="MK072257">
    <property type="protein sequence ID" value="AYV81088.1"/>
    <property type="molecule type" value="Genomic_DNA"/>
</dbReference>
<dbReference type="InterPro" id="IPR036465">
    <property type="entry name" value="vWFA_dom_sf"/>
</dbReference>